<dbReference type="PANTHER" id="PTHR33116">
    <property type="entry name" value="REVERSE TRANSCRIPTASE ZINC-BINDING DOMAIN-CONTAINING PROTEIN-RELATED-RELATED"/>
    <property type="match status" value="1"/>
</dbReference>
<keyword evidence="2" id="KW-0808">Transferase</keyword>
<sequence>MSAFRQACQWCSLGDIGAAGIKFTWGQPKTGGSKRCKKAQPVFGLFKLDGNAWNEGLAKRVGGDPVALLTDCGDILYTWNWSKFRHSKLQGEIKELLIREEILWRQHSRVQWLKEGDLNTRFFHFNASNRRRRNKISRLRDEAKNWVVDDEGLGNLVSNYFEAVFTSSQPSQCDEVARNLEVQISDEETISLEKPISPDEVHGALMQMEPLKALGPYVFHWLKNKRNGTKGSLAVKLDMSKAYDRVEWPFNSSILKRMRGLRQGDPLSPYLFILCAEVLSRLIRKGWRSRPYTGLKYAEFPPPLAICFFADDSLFFARATPQECQLLKNIIDKYCEASGQVVNYDKSEISFSPNVRHDTRTRVLNILGVREGTHQNKYLGLPTIVGRSKKVIFQAILDKITKKVTIWKEKMLSTGGKEVLIKSITQAIPVYAMSLFQLRDSLIDNMHKILNEFWHLGLFNKALLAKQGWRLIKHPDSLMARVLKARLINQGSAWNIGNGHLVDIWNDKWLPGMSLLELRPSECEFQKVHDLMVDDGSAWDVFNVHTLFPIEIVRRIVSTSIASYRSDTLFWEGTTHGNFTVRDAYKKGLANIGLTNDLSNLDTQICSSLWKATIPMKVKLFIWHAWLNLLPTV</sequence>
<dbReference type="Pfam" id="PF00078">
    <property type="entry name" value="RVT_1"/>
    <property type="match status" value="1"/>
</dbReference>
<protein>
    <submittedName>
        <fullName evidence="2">Reverse transcriptase</fullName>
    </submittedName>
</protein>
<dbReference type="PANTHER" id="PTHR33116:SF86">
    <property type="entry name" value="REVERSE TRANSCRIPTASE DOMAIN-CONTAINING PROTEIN"/>
    <property type="match status" value="1"/>
</dbReference>
<keyword evidence="2" id="KW-0548">Nucleotidyltransferase</keyword>
<dbReference type="InterPro" id="IPR000477">
    <property type="entry name" value="RT_dom"/>
</dbReference>
<reference evidence="2" key="2">
    <citation type="submission" date="2022-01" db="EMBL/GenBank/DDBJ databases">
        <authorList>
            <person name="Yamashiro T."/>
            <person name="Shiraishi A."/>
            <person name="Satake H."/>
            <person name="Nakayama K."/>
        </authorList>
    </citation>
    <scope>NUCLEOTIDE SEQUENCE</scope>
</reference>
<organism evidence="2 3">
    <name type="scientific">Tanacetum coccineum</name>
    <dbReference type="NCBI Taxonomy" id="301880"/>
    <lineage>
        <taxon>Eukaryota</taxon>
        <taxon>Viridiplantae</taxon>
        <taxon>Streptophyta</taxon>
        <taxon>Embryophyta</taxon>
        <taxon>Tracheophyta</taxon>
        <taxon>Spermatophyta</taxon>
        <taxon>Magnoliopsida</taxon>
        <taxon>eudicotyledons</taxon>
        <taxon>Gunneridae</taxon>
        <taxon>Pentapetalae</taxon>
        <taxon>asterids</taxon>
        <taxon>campanulids</taxon>
        <taxon>Asterales</taxon>
        <taxon>Asteraceae</taxon>
        <taxon>Asteroideae</taxon>
        <taxon>Anthemideae</taxon>
        <taxon>Anthemidinae</taxon>
        <taxon>Tanacetum</taxon>
    </lineage>
</organism>
<dbReference type="SUPFAM" id="SSF56672">
    <property type="entry name" value="DNA/RNA polymerases"/>
    <property type="match status" value="1"/>
</dbReference>
<reference evidence="2" key="1">
    <citation type="journal article" date="2022" name="Int. J. Mol. Sci.">
        <title>Draft Genome of Tanacetum Coccineum: Genomic Comparison of Closely Related Tanacetum-Family Plants.</title>
        <authorList>
            <person name="Yamashiro T."/>
            <person name="Shiraishi A."/>
            <person name="Nakayama K."/>
            <person name="Satake H."/>
        </authorList>
    </citation>
    <scope>NUCLEOTIDE SEQUENCE</scope>
</reference>
<accession>A0ABQ4ZQU5</accession>
<evidence type="ECO:0000313" key="2">
    <source>
        <dbReference type="EMBL" id="GJS92282.1"/>
    </source>
</evidence>
<keyword evidence="2" id="KW-0695">RNA-directed DNA polymerase</keyword>
<proteinExistence type="predicted"/>
<comment type="caution">
    <text evidence="2">The sequence shown here is derived from an EMBL/GenBank/DDBJ whole genome shotgun (WGS) entry which is preliminary data.</text>
</comment>
<dbReference type="InterPro" id="IPR043502">
    <property type="entry name" value="DNA/RNA_pol_sf"/>
</dbReference>
<gene>
    <name evidence="2" type="ORF">Tco_0774918</name>
</gene>
<dbReference type="EMBL" id="BQNB010011571">
    <property type="protein sequence ID" value="GJS92282.1"/>
    <property type="molecule type" value="Genomic_DNA"/>
</dbReference>
<name>A0ABQ4ZQU5_9ASTR</name>
<evidence type="ECO:0000313" key="3">
    <source>
        <dbReference type="Proteomes" id="UP001151760"/>
    </source>
</evidence>
<keyword evidence="3" id="KW-1185">Reference proteome</keyword>
<dbReference type="Proteomes" id="UP001151760">
    <property type="component" value="Unassembled WGS sequence"/>
</dbReference>
<dbReference type="CDD" id="cd01650">
    <property type="entry name" value="RT_nLTR_like"/>
    <property type="match status" value="1"/>
</dbReference>
<dbReference type="GO" id="GO:0003964">
    <property type="term" value="F:RNA-directed DNA polymerase activity"/>
    <property type="evidence" value="ECO:0007669"/>
    <property type="project" value="UniProtKB-KW"/>
</dbReference>
<evidence type="ECO:0000259" key="1">
    <source>
        <dbReference type="Pfam" id="PF00078"/>
    </source>
</evidence>
<feature type="domain" description="Reverse transcriptase" evidence="1">
    <location>
        <begin position="216"/>
        <end position="381"/>
    </location>
</feature>